<evidence type="ECO:0000259" key="1">
    <source>
        <dbReference type="Pfam" id="PF18765"/>
    </source>
</evidence>
<dbReference type="SUPFAM" id="SSF81301">
    <property type="entry name" value="Nucleotidyltransferase"/>
    <property type="match status" value="1"/>
</dbReference>
<dbReference type="Gene3D" id="3.30.460.10">
    <property type="entry name" value="Beta Polymerase, domain 2"/>
    <property type="match status" value="1"/>
</dbReference>
<dbReference type="AlphaFoldDB" id="A0A7C0Y674"/>
<gene>
    <name evidence="2" type="ORF">ENF32_04740</name>
</gene>
<comment type="caution">
    <text evidence="2">The sequence shown here is derived from an EMBL/GenBank/DDBJ whole genome shotgun (WGS) entry which is preliminary data.</text>
</comment>
<dbReference type="EMBL" id="DQWS01000179">
    <property type="protein sequence ID" value="HDD53355.1"/>
    <property type="molecule type" value="Genomic_DNA"/>
</dbReference>
<protein>
    <submittedName>
        <fullName evidence="2">Nucleotidyltransferase domain-containing protein</fullName>
    </submittedName>
</protein>
<dbReference type="InterPro" id="IPR041633">
    <property type="entry name" value="Polbeta"/>
</dbReference>
<organism evidence="2">
    <name type="scientific">Thermosulfidibacter takaii</name>
    <dbReference type="NCBI Taxonomy" id="412593"/>
    <lineage>
        <taxon>Bacteria</taxon>
        <taxon>Pseudomonadati</taxon>
        <taxon>Thermosulfidibacterota</taxon>
        <taxon>Thermosulfidibacteria</taxon>
        <taxon>Thermosulfidibacterales</taxon>
        <taxon>Thermosulfidibacteraceae</taxon>
    </lineage>
</organism>
<evidence type="ECO:0000313" key="2">
    <source>
        <dbReference type="EMBL" id="HDD53355.1"/>
    </source>
</evidence>
<dbReference type="PANTHER" id="PTHR43852">
    <property type="entry name" value="NUCLEOTIDYLTRANSFERASE"/>
    <property type="match status" value="1"/>
</dbReference>
<name>A0A7C0Y674_9BACT</name>
<dbReference type="Pfam" id="PF18765">
    <property type="entry name" value="Polbeta"/>
    <property type="match status" value="1"/>
</dbReference>
<reference evidence="2" key="1">
    <citation type="journal article" date="2020" name="mSystems">
        <title>Genome- and Community-Level Interaction Insights into Carbon Utilization and Element Cycling Functions of Hydrothermarchaeota in Hydrothermal Sediment.</title>
        <authorList>
            <person name="Zhou Z."/>
            <person name="Liu Y."/>
            <person name="Xu W."/>
            <person name="Pan J."/>
            <person name="Luo Z.H."/>
            <person name="Li M."/>
        </authorList>
    </citation>
    <scope>NUCLEOTIDE SEQUENCE [LARGE SCALE GENOMIC DNA]</scope>
    <source>
        <strain evidence="2">HyVt-115</strain>
    </source>
</reference>
<dbReference type="InterPro" id="IPR052930">
    <property type="entry name" value="TA_antitoxin_MntA"/>
</dbReference>
<dbReference type="CDD" id="cd05403">
    <property type="entry name" value="NT_KNTase_like"/>
    <property type="match status" value="1"/>
</dbReference>
<feature type="domain" description="Polymerase beta nucleotidyltransferase" evidence="1">
    <location>
        <begin position="10"/>
        <end position="101"/>
    </location>
</feature>
<dbReference type="PANTHER" id="PTHR43852:SF3">
    <property type="entry name" value="NUCLEOTIDYLTRANSFERASE"/>
    <property type="match status" value="1"/>
</dbReference>
<accession>A0A7C0Y674</accession>
<sequence>MDRRDVEDRLKALLEERKEVAFALLFGSILEEGSFGDVDLAVYISTSLEPLEELKYKLHFEVDGERALGVPLDVKILNTAPYTFALRVLKEGKPLLIRDKEVYINFIERTSLRYMDEGYLWKKSLEELEAAFADR</sequence>
<dbReference type="InterPro" id="IPR043519">
    <property type="entry name" value="NT_sf"/>
</dbReference>
<proteinExistence type="predicted"/>
<dbReference type="Proteomes" id="UP000885690">
    <property type="component" value="Unassembled WGS sequence"/>
</dbReference>